<feature type="compositionally biased region" description="Polar residues" evidence="1">
    <location>
        <begin position="443"/>
        <end position="454"/>
    </location>
</feature>
<evidence type="ECO:0000313" key="2">
    <source>
        <dbReference type="EMBL" id="EIW81000.1"/>
    </source>
</evidence>
<feature type="region of interest" description="Disordered" evidence="1">
    <location>
        <begin position="352"/>
        <end position="388"/>
    </location>
</feature>
<dbReference type="Proteomes" id="UP000053558">
    <property type="component" value="Unassembled WGS sequence"/>
</dbReference>
<feature type="compositionally biased region" description="Low complexity" evidence="1">
    <location>
        <begin position="360"/>
        <end position="379"/>
    </location>
</feature>
<dbReference type="RefSeq" id="XP_007768441.1">
    <property type="nucleotide sequence ID" value="XM_007770251.1"/>
</dbReference>
<feature type="compositionally biased region" description="Low complexity" evidence="1">
    <location>
        <begin position="171"/>
        <end position="186"/>
    </location>
</feature>
<organism evidence="2 3">
    <name type="scientific">Coniophora puteana (strain RWD-64-598)</name>
    <name type="common">Brown rot fungus</name>
    <dbReference type="NCBI Taxonomy" id="741705"/>
    <lineage>
        <taxon>Eukaryota</taxon>
        <taxon>Fungi</taxon>
        <taxon>Dikarya</taxon>
        <taxon>Basidiomycota</taxon>
        <taxon>Agaricomycotina</taxon>
        <taxon>Agaricomycetes</taxon>
        <taxon>Agaricomycetidae</taxon>
        <taxon>Boletales</taxon>
        <taxon>Coniophorineae</taxon>
        <taxon>Coniophoraceae</taxon>
        <taxon>Coniophora</taxon>
    </lineage>
</organism>
<feature type="compositionally biased region" description="Low complexity" evidence="1">
    <location>
        <begin position="43"/>
        <end position="66"/>
    </location>
</feature>
<dbReference type="GeneID" id="19205273"/>
<evidence type="ECO:0000256" key="1">
    <source>
        <dbReference type="SAM" id="MobiDB-lite"/>
    </source>
</evidence>
<feature type="region of interest" description="Disordered" evidence="1">
    <location>
        <begin position="407"/>
        <end position="454"/>
    </location>
</feature>
<sequence>MDFDESWCPVCDRQIMPKRYQVPIPPPQPEQPAAPLTAPPSSPSSSSSKADATAAQPTRSKAAAGKARGGGLLQGTGRVRPNGAIKRTDSTSASKPPAQQSTKPAAPVKHRTVIDQGPIPLYCSDECRMQDIPRFDAAFPHDYNPDRESAPYSPVSPSNSYSQPETEDDSSSGSSLDSGLSSSSESNYEYCSPSIATLAAMYGWTLPPPSLPLPPKESTTIPEPEFSNDYQCGVMMAARRIKTALCPEPAPKRSIFSSVEPEPRKPVPGWTDGSDAWRSSVYNFTPIANKGAGASYVPALSHRKGGVPSRFGDSSASSAPNNRRSGVPPRRPVSSSTNELYAKFSEQFARRSESRTALFPQSSSSQSLPPLSPTSTTSSCHRKEVPILKPGAEGRLLVPDVKLRARTGSSYSVSSRSTRSPLARQPSESSADSAWNEKLDSPRPTQQNRSWSYDNVKTYPVMMPTPNKEKRIVKRVVDGEEKDVEIEVEVTPHLKRLFIFDDREPSSRSNRS</sequence>
<keyword evidence="3" id="KW-1185">Reference proteome</keyword>
<feature type="compositionally biased region" description="Low complexity" evidence="1">
    <location>
        <begin position="407"/>
        <end position="420"/>
    </location>
</feature>
<dbReference type="AlphaFoldDB" id="A0A5M3MPL1"/>
<feature type="region of interest" description="Disordered" evidence="1">
    <location>
        <begin position="19"/>
        <end position="113"/>
    </location>
</feature>
<feature type="region of interest" description="Disordered" evidence="1">
    <location>
        <begin position="307"/>
        <end position="338"/>
    </location>
</feature>
<reference evidence="3" key="1">
    <citation type="journal article" date="2012" name="Science">
        <title>The Paleozoic origin of enzymatic lignin decomposition reconstructed from 31 fungal genomes.</title>
        <authorList>
            <person name="Floudas D."/>
            <person name="Binder M."/>
            <person name="Riley R."/>
            <person name="Barry K."/>
            <person name="Blanchette R.A."/>
            <person name="Henrissat B."/>
            <person name="Martinez A.T."/>
            <person name="Otillar R."/>
            <person name="Spatafora J.W."/>
            <person name="Yadav J.S."/>
            <person name="Aerts A."/>
            <person name="Benoit I."/>
            <person name="Boyd A."/>
            <person name="Carlson A."/>
            <person name="Copeland A."/>
            <person name="Coutinho P.M."/>
            <person name="de Vries R.P."/>
            <person name="Ferreira P."/>
            <person name="Findley K."/>
            <person name="Foster B."/>
            <person name="Gaskell J."/>
            <person name="Glotzer D."/>
            <person name="Gorecki P."/>
            <person name="Heitman J."/>
            <person name="Hesse C."/>
            <person name="Hori C."/>
            <person name="Igarashi K."/>
            <person name="Jurgens J.A."/>
            <person name="Kallen N."/>
            <person name="Kersten P."/>
            <person name="Kohler A."/>
            <person name="Kuees U."/>
            <person name="Kumar T.K.A."/>
            <person name="Kuo A."/>
            <person name="LaButti K."/>
            <person name="Larrondo L.F."/>
            <person name="Lindquist E."/>
            <person name="Ling A."/>
            <person name="Lombard V."/>
            <person name="Lucas S."/>
            <person name="Lundell T."/>
            <person name="Martin R."/>
            <person name="McLaughlin D.J."/>
            <person name="Morgenstern I."/>
            <person name="Morin E."/>
            <person name="Murat C."/>
            <person name="Nagy L.G."/>
            <person name="Nolan M."/>
            <person name="Ohm R.A."/>
            <person name="Patyshakuliyeva A."/>
            <person name="Rokas A."/>
            <person name="Ruiz-Duenas F.J."/>
            <person name="Sabat G."/>
            <person name="Salamov A."/>
            <person name="Samejima M."/>
            <person name="Schmutz J."/>
            <person name="Slot J.C."/>
            <person name="St John F."/>
            <person name="Stenlid J."/>
            <person name="Sun H."/>
            <person name="Sun S."/>
            <person name="Syed K."/>
            <person name="Tsang A."/>
            <person name="Wiebenga A."/>
            <person name="Young D."/>
            <person name="Pisabarro A."/>
            <person name="Eastwood D.C."/>
            <person name="Martin F."/>
            <person name="Cullen D."/>
            <person name="Grigoriev I.V."/>
            <person name="Hibbett D.S."/>
        </authorList>
    </citation>
    <scope>NUCLEOTIDE SEQUENCE [LARGE SCALE GENOMIC DNA]</scope>
    <source>
        <strain evidence="3">RWD-64-598 SS2</strain>
    </source>
</reference>
<feature type="compositionally biased region" description="Pro residues" evidence="1">
    <location>
        <begin position="23"/>
        <end position="42"/>
    </location>
</feature>
<comment type="caution">
    <text evidence="2">The sequence shown here is derived from an EMBL/GenBank/DDBJ whole genome shotgun (WGS) entry which is preliminary data.</text>
</comment>
<feature type="compositionally biased region" description="Polar residues" evidence="1">
    <location>
        <begin position="90"/>
        <end position="103"/>
    </location>
</feature>
<proteinExistence type="predicted"/>
<feature type="compositionally biased region" description="Low complexity" evidence="1">
    <location>
        <begin position="314"/>
        <end position="336"/>
    </location>
</feature>
<feature type="region of interest" description="Disordered" evidence="1">
    <location>
        <begin position="136"/>
        <end position="187"/>
    </location>
</feature>
<protein>
    <submittedName>
        <fullName evidence="2">Uncharacterized protein</fullName>
    </submittedName>
</protein>
<dbReference type="EMBL" id="JH711578">
    <property type="protein sequence ID" value="EIW81000.1"/>
    <property type="molecule type" value="Genomic_DNA"/>
</dbReference>
<dbReference type="OrthoDB" id="3365472at2759"/>
<feature type="compositionally biased region" description="Low complexity" evidence="1">
    <location>
        <begin position="150"/>
        <end position="164"/>
    </location>
</feature>
<accession>A0A5M3MPL1</accession>
<gene>
    <name evidence="2" type="ORF">CONPUDRAFT_165236</name>
</gene>
<name>A0A5M3MPL1_CONPW</name>
<evidence type="ECO:0000313" key="3">
    <source>
        <dbReference type="Proteomes" id="UP000053558"/>
    </source>
</evidence>
<dbReference type="OMA" id="DGSNAWR"/>
<dbReference type="KEGG" id="cput:CONPUDRAFT_165236"/>